<dbReference type="PANTHER" id="PTHR11070">
    <property type="entry name" value="UVRD / RECB / PCRA DNA HELICASE FAMILY MEMBER"/>
    <property type="match status" value="1"/>
</dbReference>
<evidence type="ECO:0000256" key="9">
    <source>
        <dbReference type="ARBA" id="ARBA00034808"/>
    </source>
</evidence>
<keyword evidence="2 12" id="KW-0547">Nucleotide-binding</keyword>
<comment type="catalytic activity">
    <reaction evidence="8">
        <text>Couples ATP hydrolysis with the unwinding of duplex DNA by translocating in the 3'-5' direction.</text>
        <dbReference type="EC" id="5.6.2.4"/>
    </reaction>
</comment>
<dbReference type="Gene3D" id="1.10.486.10">
    <property type="entry name" value="PCRA, domain 4"/>
    <property type="match status" value="1"/>
</dbReference>
<dbReference type="Gene3D" id="1.10.10.160">
    <property type="match status" value="1"/>
</dbReference>
<keyword evidence="4 12" id="KW-0347">Helicase</keyword>
<dbReference type="PROSITE" id="PS51198">
    <property type="entry name" value="UVRD_HELICASE_ATP_BIND"/>
    <property type="match status" value="1"/>
</dbReference>
<dbReference type="PANTHER" id="PTHR11070:SF2">
    <property type="entry name" value="ATP-DEPENDENT DNA HELICASE SRS2"/>
    <property type="match status" value="1"/>
</dbReference>
<evidence type="ECO:0000313" key="16">
    <source>
        <dbReference type="Proteomes" id="UP001321445"/>
    </source>
</evidence>
<feature type="binding site" evidence="12">
    <location>
        <begin position="27"/>
        <end position="34"/>
    </location>
    <ligand>
        <name>ATP</name>
        <dbReference type="ChEBI" id="CHEBI:30616"/>
    </ligand>
</feature>
<feature type="domain" description="UvrD-like helicase C-terminal" evidence="14">
    <location>
        <begin position="278"/>
        <end position="550"/>
    </location>
</feature>
<keyword evidence="16" id="KW-1185">Reference proteome</keyword>
<evidence type="ECO:0000256" key="4">
    <source>
        <dbReference type="ARBA" id="ARBA00022806"/>
    </source>
</evidence>
<evidence type="ECO:0000256" key="3">
    <source>
        <dbReference type="ARBA" id="ARBA00022801"/>
    </source>
</evidence>
<evidence type="ECO:0000256" key="12">
    <source>
        <dbReference type="PROSITE-ProRule" id="PRU00560"/>
    </source>
</evidence>
<comment type="catalytic activity">
    <reaction evidence="11">
        <text>ATP + H2O = ADP + phosphate + H(+)</text>
        <dbReference type="Rhea" id="RHEA:13065"/>
        <dbReference type="ChEBI" id="CHEBI:15377"/>
        <dbReference type="ChEBI" id="CHEBI:15378"/>
        <dbReference type="ChEBI" id="CHEBI:30616"/>
        <dbReference type="ChEBI" id="CHEBI:43474"/>
        <dbReference type="ChEBI" id="CHEBI:456216"/>
        <dbReference type="EC" id="5.6.2.4"/>
    </reaction>
</comment>
<dbReference type="RefSeq" id="WP_286336327.1">
    <property type="nucleotide sequence ID" value="NZ_AP027370.1"/>
</dbReference>
<evidence type="ECO:0000259" key="13">
    <source>
        <dbReference type="PROSITE" id="PS51198"/>
    </source>
</evidence>
<evidence type="ECO:0000256" key="2">
    <source>
        <dbReference type="ARBA" id="ARBA00022741"/>
    </source>
</evidence>
<dbReference type="InterPro" id="IPR027417">
    <property type="entry name" value="P-loop_NTPase"/>
</dbReference>
<dbReference type="Proteomes" id="UP001321445">
    <property type="component" value="Chromosome"/>
</dbReference>
<evidence type="ECO:0000256" key="7">
    <source>
        <dbReference type="ARBA" id="ARBA00023235"/>
    </source>
</evidence>
<dbReference type="GO" id="GO:0004386">
    <property type="term" value="F:helicase activity"/>
    <property type="evidence" value="ECO:0007669"/>
    <property type="project" value="UniProtKB-KW"/>
</dbReference>
<gene>
    <name evidence="15" type="ORF">HCR_16840</name>
</gene>
<evidence type="ECO:0000256" key="6">
    <source>
        <dbReference type="ARBA" id="ARBA00023125"/>
    </source>
</evidence>
<organism evidence="15 16">
    <name type="scientific">Hydrogenimonas cancrithermarum</name>
    <dbReference type="NCBI Taxonomy" id="2993563"/>
    <lineage>
        <taxon>Bacteria</taxon>
        <taxon>Pseudomonadati</taxon>
        <taxon>Campylobacterota</taxon>
        <taxon>Epsilonproteobacteria</taxon>
        <taxon>Campylobacterales</taxon>
        <taxon>Hydrogenimonadaceae</taxon>
        <taxon>Hydrogenimonas</taxon>
    </lineage>
</organism>
<dbReference type="PROSITE" id="PS51217">
    <property type="entry name" value="UVRD_HELICASE_CTER"/>
    <property type="match status" value="1"/>
</dbReference>
<keyword evidence="5 12" id="KW-0067">ATP-binding</keyword>
<keyword evidence="7" id="KW-0413">Isomerase</keyword>
<dbReference type="InterPro" id="IPR013986">
    <property type="entry name" value="DExx_box_DNA_helicase_dom_sf"/>
</dbReference>
<evidence type="ECO:0000256" key="1">
    <source>
        <dbReference type="ARBA" id="ARBA00009922"/>
    </source>
</evidence>
<dbReference type="Pfam" id="PF21196">
    <property type="entry name" value="PcrA_UvrD_tudor"/>
    <property type="match status" value="1"/>
</dbReference>
<dbReference type="Pfam" id="PF00580">
    <property type="entry name" value="UvrD-helicase"/>
    <property type="match status" value="1"/>
</dbReference>
<protein>
    <recommendedName>
        <fullName evidence="9">DNA 3'-5' helicase</fullName>
        <ecNumber evidence="9">5.6.2.4</ecNumber>
    </recommendedName>
    <alternativeName>
        <fullName evidence="10">DNA 3'-5' helicase II</fullName>
    </alternativeName>
</protein>
<sequence length="681" mass="77491">MDKILDQLNPEQREAACHIDGPILILAGAGSGKTKTITTRLAYLLSLGIDPANTLTLTFTNKAASEMRERALSMIDNPVYPPLLCTFHKFGLLFLKFHIEKLGRKNDFVVIDTDDKKRIIKQIDKELPTALVASEISRYKNSLIHPAQAIAQAEQPQYKKIAAIYQTYQEYLVENNLVDFDDLLMLTHELLEMDEDLRKSVSDRYRYIMVDEYQDTNELQLQLLKKLCDSHTNLCVVGDDDQSIYGWRGANIKNILEFPNMFDDTKVVKLEHNYRSTEEILKAANLLIQHNRSRLGKTLISTKGKGKPVEIFQSSDENEESDKIARAIKQLIDSGVAAGEIAVLYRINALSRSLEEGLNRAGIAYQLVGGVRFYERAEIKDAISYLRIIANSHDDFSFKRVINRPKRGIGKATIDKIEKAAYEKHLSLYQFLSETPKTELSKLLSKKAYASINRFINDLEILQETLERSTMEFMEMFDSAIGLKAHYASLPDGMERVLNLDEFYGLFRDMIKKNPDMSLDGFLNEISLQSDQDQIKGEQISIMSVHASKGLEFTHLFVIGMEEEFFPLLGDGCDMEEERRLGYVAMTRAKETLTLSTVQSRFHKGRRKQLEKSRFLTEAGLLQGALSIEKSTGYKKGDLVKHKLFGIGRVLEVSRAGRDYKLKINFGGNRRDILSSFVEKV</sequence>
<dbReference type="InterPro" id="IPR014016">
    <property type="entry name" value="UvrD-like_ATP-bd"/>
</dbReference>
<dbReference type="InterPro" id="IPR014017">
    <property type="entry name" value="DNA_helicase_UvrD-like_C"/>
</dbReference>
<keyword evidence="3 12" id="KW-0378">Hydrolase</keyword>
<proteinExistence type="inferred from homology"/>
<evidence type="ECO:0000256" key="10">
    <source>
        <dbReference type="ARBA" id="ARBA00034923"/>
    </source>
</evidence>
<dbReference type="EC" id="5.6.2.4" evidence="9"/>
<reference evidence="15 16" key="1">
    <citation type="submission" date="2023-03" db="EMBL/GenBank/DDBJ databases">
        <title>Description of Hydrogenimonas sp. ISO32.</title>
        <authorList>
            <person name="Mino S."/>
            <person name="Fukazawa S."/>
            <person name="Sawabe T."/>
        </authorList>
    </citation>
    <scope>NUCLEOTIDE SEQUENCE [LARGE SCALE GENOMIC DNA]</scope>
    <source>
        <strain evidence="15 16">ISO32</strain>
    </source>
</reference>
<evidence type="ECO:0000313" key="15">
    <source>
        <dbReference type="EMBL" id="BDY13372.1"/>
    </source>
</evidence>
<dbReference type="SUPFAM" id="SSF52540">
    <property type="entry name" value="P-loop containing nucleoside triphosphate hydrolases"/>
    <property type="match status" value="1"/>
</dbReference>
<dbReference type="CDD" id="cd17932">
    <property type="entry name" value="DEXQc_UvrD"/>
    <property type="match status" value="1"/>
</dbReference>
<evidence type="ECO:0000256" key="11">
    <source>
        <dbReference type="ARBA" id="ARBA00048988"/>
    </source>
</evidence>
<evidence type="ECO:0000256" key="5">
    <source>
        <dbReference type="ARBA" id="ARBA00022840"/>
    </source>
</evidence>
<dbReference type="Pfam" id="PF13361">
    <property type="entry name" value="UvrD_C"/>
    <property type="match status" value="1"/>
</dbReference>
<evidence type="ECO:0000259" key="14">
    <source>
        <dbReference type="PROSITE" id="PS51217"/>
    </source>
</evidence>
<evidence type="ECO:0000256" key="8">
    <source>
        <dbReference type="ARBA" id="ARBA00034617"/>
    </source>
</evidence>
<accession>A0ABN6WYW5</accession>
<dbReference type="Gene3D" id="3.40.50.300">
    <property type="entry name" value="P-loop containing nucleotide triphosphate hydrolases"/>
    <property type="match status" value="2"/>
</dbReference>
<keyword evidence="6" id="KW-0238">DNA-binding</keyword>
<dbReference type="InterPro" id="IPR000212">
    <property type="entry name" value="DNA_helicase_UvrD/REP"/>
</dbReference>
<dbReference type="EMBL" id="AP027370">
    <property type="protein sequence ID" value="BDY13372.1"/>
    <property type="molecule type" value="Genomic_DNA"/>
</dbReference>
<name>A0ABN6WYW5_9BACT</name>
<feature type="domain" description="UvrD-like helicase ATP-binding" evidence="13">
    <location>
        <begin position="6"/>
        <end position="277"/>
    </location>
</feature>
<comment type="similarity">
    <text evidence="1">Belongs to the helicase family. UvrD subfamily.</text>
</comment>